<gene>
    <name evidence="1" type="ORF">WKW82_37730</name>
</gene>
<protein>
    <recommendedName>
        <fullName evidence="3">Integrase catalytic domain-containing protein</fullName>
    </recommendedName>
</protein>
<organism evidence="1 2">
    <name type="scientific">Variovorax rhizosphaerae</name>
    <dbReference type="NCBI Taxonomy" id="1836200"/>
    <lineage>
        <taxon>Bacteria</taxon>
        <taxon>Pseudomonadati</taxon>
        <taxon>Pseudomonadota</taxon>
        <taxon>Betaproteobacteria</taxon>
        <taxon>Burkholderiales</taxon>
        <taxon>Comamonadaceae</taxon>
        <taxon>Variovorax</taxon>
    </lineage>
</organism>
<name>A0ABU8X076_9BURK</name>
<dbReference type="EMBL" id="JBBKZT010000040">
    <property type="protein sequence ID" value="MEJ8852413.1"/>
    <property type="molecule type" value="Genomic_DNA"/>
</dbReference>
<accession>A0ABU8X076</accession>
<dbReference type="RefSeq" id="WP_340348361.1">
    <property type="nucleotide sequence ID" value="NZ_JBBKZT010000040.1"/>
</dbReference>
<evidence type="ECO:0000313" key="2">
    <source>
        <dbReference type="Proteomes" id="UP001385892"/>
    </source>
</evidence>
<evidence type="ECO:0008006" key="3">
    <source>
        <dbReference type="Google" id="ProtNLM"/>
    </source>
</evidence>
<keyword evidence="2" id="KW-1185">Reference proteome</keyword>
<evidence type="ECO:0000313" key="1">
    <source>
        <dbReference type="EMBL" id="MEJ8852413.1"/>
    </source>
</evidence>
<comment type="caution">
    <text evidence="1">The sequence shown here is derived from an EMBL/GenBank/DDBJ whole genome shotgun (WGS) entry which is preliminary data.</text>
</comment>
<dbReference type="Proteomes" id="UP001385892">
    <property type="component" value="Unassembled WGS sequence"/>
</dbReference>
<sequence length="652" mass="73121">MRRSATRELRLEELDLVRAAAPDVSLLSPDLRARYDRLRAALELYWQGTKPKEIARLYGVSRQMLDYCEARFFLQHEDGRPYGFRALVRGTRIHRFKRERESNAQTIVDGFGAAGSFRQCLAAYPRAKKVLDQEISQHEGESPESIALSHVLVHRKFLEALRANGVAATQYPFCTTTMAYESVRTYVLSEIRARHSKNARTRLFGHAANDGLDGRSGRRGWLEPQLPCDVACYDEQLLPAIATVAFEFGGERRVVPMERLSLCVLVSLRPKCVLAYHLSHRSRVSSADFLESFNQLLTPWKPQAFKAVPRLTYKCGAGFPNGVVPGFLDGLRIGLLRIDNDLTHYADAVLVYLRDLVGATIEFGQVRRWITRAAVEQVFGELEREISKLPSTTGSGPDDRHVSNPGLNAVKWEITIDELRELLEVIIANLNGRPRTELYGASPLEAVARDWAKRDGQGAAIPGYAPTVLAEVPLPVGICKVVVRGNERKGEPPYIELDHARYSSDLLRCGWHLIGSPMIALLQKDHRLIKLRYPDGSALGAVQVTGHWARSFHDRATRQEIIRLRKQRALEYGGLDDPVEAFKAHKLEQMAAHARKRPGNVMRGSNKYIPTVGDGTAELTQPRAHARGSARVPEASTTWTQARLAAQRKVQR</sequence>
<reference evidence="1 2" key="1">
    <citation type="submission" date="2024-03" db="EMBL/GenBank/DDBJ databases">
        <title>Novel species of the genus Variovorax.</title>
        <authorList>
            <person name="Liu Q."/>
            <person name="Xin Y.-H."/>
        </authorList>
    </citation>
    <scope>NUCLEOTIDE SEQUENCE [LARGE SCALE GENOMIC DNA]</scope>
    <source>
        <strain evidence="1 2">KACC 18900</strain>
    </source>
</reference>
<proteinExistence type="predicted"/>